<accession>I4H903</accession>
<protein>
    <submittedName>
        <fullName evidence="1">Uncharacterized protein</fullName>
    </submittedName>
</protein>
<organism evidence="1 2">
    <name type="scientific">Microcystis aeruginosa PCC 9807</name>
    <dbReference type="NCBI Taxonomy" id="1160283"/>
    <lineage>
        <taxon>Bacteria</taxon>
        <taxon>Bacillati</taxon>
        <taxon>Cyanobacteriota</taxon>
        <taxon>Cyanophyceae</taxon>
        <taxon>Oscillatoriophycideae</taxon>
        <taxon>Chroococcales</taxon>
        <taxon>Microcystaceae</taxon>
        <taxon>Microcystis</taxon>
    </lineage>
</organism>
<name>I4H903_MICAE</name>
<dbReference type="HOGENOM" id="CLU_1298573_0_0_3"/>
<dbReference type="EMBL" id="CAIM01000334">
    <property type="protein sequence ID" value="CCI18527.1"/>
    <property type="molecule type" value="Genomic_DNA"/>
</dbReference>
<comment type="caution">
    <text evidence="1">The sequence shown here is derived from an EMBL/GenBank/DDBJ whole genome shotgun (WGS) entry which is preliminary data.</text>
</comment>
<gene>
    <name evidence="1" type="ORF">MICAF_40010</name>
</gene>
<reference evidence="1 2" key="1">
    <citation type="submission" date="2012-04" db="EMBL/GenBank/DDBJ databases">
        <authorList>
            <person name="Genoscope - CEA"/>
        </authorList>
    </citation>
    <scope>NUCLEOTIDE SEQUENCE [LARGE SCALE GENOMIC DNA]</scope>
    <source>
        <strain evidence="1 2">9807</strain>
    </source>
</reference>
<dbReference type="AlphaFoldDB" id="I4H903"/>
<dbReference type="Proteomes" id="UP000003613">
    <property type="component" value="Unassembled WGS sequence"/>
</dbReference>
<evidence type="ECO:0000313" key="1">
    <source>
        <dbReference type="EMBL" id="CCI18527.1"/>
    </source>
</evidence>
<proteinExistence type="predicted"/>
<evidence type="ECO:0000313" key="2">
    <source>
        <dbReference type="Proteomes" id="UP000003613"/>
    </source>
</evidence>
<dbReference type="RefSeq" id="WP_002785206.1">
    <property type="nucleotide sequence ID" value="NZ_HE973314.1"/>
</dbReference>
<sequence>MPSYTRGKPRDQIRAVLLGGNSYYQFKTKDLAAVNSVQESDLALLGHIKLGEGGETLPAGAIVFLRANSPKPARVTKTLTGTQGSIGTFCAAQALQNALRNGWNLSKGATTVSLRATGSRTVTAIASLSNGALYAFALNKADFESYGADLKLQGAESITSDTERSKLVSGSSLPRPGKAKLVLTTGSIFSSYCSHDAPLSNGFTRMSAERVL</sequence>